<evidence type="ECO:0000256" key="2">
    <source>
        <dbReference type="ARBA" id="ARBA00022691"/>
    </source>
</evidence>
<dbReference type="EC" id="2.1.1.137" evidence="4"/>
<comment type="caution">
    <text evidence="10">The sequence shown here is derived from an EMBL/GenBank/DDBJ whole genome shotgun (WGS) entry which is preliminary data.</text>
</comment>
<evidence type="ECO:0000313" key="11">
    <source>
        <dbReference type="Proteomes" id="UP000249169"/>
    </source>
</evidence>
<dbReference type="GO" id="GO:0030791">
    <property type="term" value="F:arsenite methyltransferase activity"/>
    <property type="evidence" value="ECO:0007669"/>
    <property type="project" value="UniProtKB-EC"/>
</dbReference>
<comment type="catalytic activity">
    <reaction evidence="7">
        <text>arsenic triglutathione + 2 [thioredoxin]-dithiol + 2 S-adenosyl-L-methionine + H2O = dimethylarsinous acid + 2 [thioredoxin]-disulfide + 3 glutathione + 2 S-adenosyl-L-homocysteine + 2 H(+)</text>
        <dbReference type="Rhea" id="RHEA:69464"/>
        <dbReference type="Rhea" id="RHEA-COMP:10698"/>
        <dbReference type="Rhea" id="RHEA-COMP:10700"/>
        <dbReference type="ChEBI" id="CHEBI:15377"/>
        <dbReference type="ChEBI" id="CHEBI:15378"/>
        <dbReference type="ChEBI" id="CHEBI:23808"/>
        <dbReference type="ChEBI" id="CHEBI:29950"/>
        <dbReference type="ChEBI" id="CHEBI:50058"/>
        <dbReference type="ChEBI" id="CHEBI:57856"/>
        <dbReference type="ChEBI" id="CHEBI:57925"/>
        <dbReference type="ChEBI" id="CHEBI:59789"/>
        <dbReference type="ChEBI" id="CHEBI:183640"/>
        <dbReference type="EC" id="2.1.1.137"/>
    </reaction>
</comment>
<dbReference type="InterPro" id="IPR025714">
    <property type="entry name" value="Methyltranfer_dom"/>
</dbReference>
<reference evidence="10 11" key="1">
    <citation type="submission" date="2018-05" db="EMBL/GenBank/DDBJ databases">
        <title>Lujinxingia marina gen. nov. sp. nov., a new facultative anaerobic member of the class Deltaproteobacteria, and proposal of Lujinxingaceae fam. nov.</title>
        <authorList>
            <person name="Li C.-M."/>
        </authorList>
    </citation>
    <scope>NUCLEOTIDE SEQUENCE [LARGE SCALE GENOMIC DNA]</scope>
    <source>
        <strain evidence="10 11">B210</strain>
    </source>
</reference>
<dbReference type="Proteomes" id="UP000249169">
    <property type="component" value="Unassembled WGS sequence"/>
</dbReference>
<comment type="catalytic activity">
    <reaction evidence="6">
        <text>arsenic triglutathione + [thioredoxin]-dithiol + S-adenosyl-L-methionine + 2 H2O = methylarsonous acid + [thioredoxin]-disulfide + 3 glutathione + S-adenosyl-L-homocysteine + H(+)</text>
        <dbReference type="Rhea" id="RHEA:69460"/>
        <dbReference type="Rhea" id="RHEA-COMP:10698"/>
        <dbReference type="Rhea" id="RHEA-COMP:10700"/>
        <dbReference type="ChEBI" id="CHEBI:15377"/>
        <dbReference type="ChEBI" id="CHEBI:15378"/>
        <dbReference type="ChEBI" id="CHEBI:17826"/>
        <dbReference type="ChEBI" id="CHEBI:29950"/>
        <dbReference type="ChEBI" id="CHEBI:50058"/>
        <dbReference type="ChEBI" id="CHEBI:57856"/>
        <dbReference type="ChEBI" id="CHEBI:57925"/>
        <dbReference type="ChEBI" id="CHEBI:59789"/>
        <dbReference type="ChEBI" id="CHEBI:183640"/>
        <dbReference type="EC" id="2.1.1.137"/>
    </reaction>
</comment>
<keyword evidence="1 10" id="KW-0808">Transferase</keyword>
<keyword evidence="11" id="KW-1185">Reference proteome</keyword>
<gene>
    <name evidence="10" type="ORF">DL240_02605</name>
</gene>
<evidence type="ECO:0000256" key="6">
    <source>
        <dbReference type="ARBA" id="ARBA00047941"/>
    </source>
</evidence>
<evidence type="ECO:0000256" key="8">
    <source>
        <dbReference type="ARBA" id="ARBA00048428"/>
    </source>
</evidence>
<dbReference type="InterPro" id="IPR026669">
    <property type="entry name" value="Arsenite_MeTrfase-like"/>
</dbReference>
<dbReference type="AlphaFoldDB" id="A0A328CE48"/>
<dbReference type="CDD" id="cd02440">
    <property type="entry name" value="AdoMet_MTases"/>
    <property type="match status" value="1"/>
</dbReference>
<feature type="domain" description="Methyltransferase" evidence="9">
    <location>
        <begin position="71"/>
        <end position="220"/>
    </location>
</feature>
<sequence>MSNSPKGATTHEWVKDYYGKLLKSSEDLQTNACCAGGAPPAWIASRLQNIHPEVSERFYGCGYPIPHGLVGASVLDLGCGSGRDVYAIAQLVGEQGKVIGLDMTEEQLQVARDTQGWHAERSGYAEPNTEFVQGYIEDLAAAGVADGSLDVIVSNCVVNLSPRKDLVMAEAFRALKPGGEFYFSDVFADRRLPEAIANDPLLHSECLGGALYQADFEALARTTGFADPRVVSSGPITINNPELQHMVGAARFVSVTYRLFKLAGLDAQCEDYGQVATYRGGIEGAETLFWLDDHHAFEVGRPERVCGNTASMLRETRFAPYFDVVGDTTVHFGAFACGPTLAAGQYAGRQAQIAGGIPSTITAPAAESSCCGPSSPAGSSSSSCC</sequence>
<protein>
    <recommendedName>
        <fullName evidence="5">Arsenite methyltransferase</fullName>
        <ecNumber evidence="4">2.1.1.137</ecNumber>
    </recommendedName>
</protein>
<evidence type="ECO:0000313" key="10">
    <source>
        <dbReference type="EMBL" id="RAL25123.1"/>
    </source>
</evidence>
<keyword evidence="10" id="KW-0489">Methyltransferase</keyword>
<dbReference type="EMBL" id="QHKO01000001">
    <property type="protein sequence ID" value="RAL25123.1"/>
    <property type="molecule type" value="Genomic_DNA"/>
</dbReference>
<evidence type="ECO:0000256" key="4">
    <source>
        <dbReference type="ARBA" id="ARBA00034521"/>
    </source>
</evidence>
<dbReference type="GO" id="GO:0032259">
    <property type="term" value="P:methylation"/>
    <property type="evidence" value="ECO:0007669"/>
    <property type="project" value="UniProtKB-KW"/>
</dbReference>
<evidence type="ECO:0000259" key="9">
    <source>
        <dbReference type="Pfam" id="PF13847"/>
    </source>
</evidence>
<dbReference type="InterPro" id="IPR029063">
    <property type="entry name" value="SAM-dependent_MTases_sf"/>
</dbReference>
<dbReference type="OrthoDB" id="9765084at2"/>
<organism evidence="10 11">
    <name type="scientific">Lujinxingia litoralis</name>
    <dbReference type="NCBI Taxonomy" id="2211119"/>
    <lineage>
        <taxon>Bacteria</taxon>
        <taxon>Deltaproteobacteria</taxon>
        <taxon>Bradymonadales</taxon>
        <taxon>Lujinxingiaceae</taxon>
        <taxon>Lujinxingia</taxon>
    </lineage>
</organism>
<dbReference type="Pfam" id="PF13847">
    <property type="entry name" value="Methyltransf_31"/>
    <property type="match status" value="1"/>
</dbReference>
<evidence type="ECO:0000256" key="1">
    <source>
        <dbReference type="ARBA" id="ARBA00022679"/>
    </source>
</evidence>
<keyword evidence="2" id="KW-0949">S-adenosyl-L-methionine</keyword>
<accession>A0A328CE48</accession>
<dbReference type="Gene3D" id="3.40.50.150">
    <property type="entry name" value="Vaccinia Virus protein VP39"/>
    <property type="match status" value="1"/>
</dbReference>
<name>A0A328CE48_9DELT</name>
<dbReference type="Gene3D" id="3.40.5.100">
    <property type="match status" value="1"/>
</dbReference>
<evidence type="ECO:0000256" key="3">
    <source>
        <dbReference type="ARBA" id="ARBA00034487"/>
    </source>
</evidence>
<evidence type="ECO:0000256" key="7">
    <source>
        <dbReference type="ARBA" id="ARBA00047943"/>
    </source>
</evidence>
<comment type="catalytic activity">
    <reaction evidence="8">
        <text>arsenic triglutathione + 3 [thioredoxin]-dithiol + 3 S-adenosyl-L-methionine = trimethylarsine + 3 [thioredoxin]-disulfide + 3 glutathione + 3 S-adenosyl-L-homocysteine + 3 H(+)</text>
        <dbReference type="Rhea" id="RHEA:69432"/>
        <dbReference type="Rhea" id="RHEA-COMP:10698"/>
        <dbReference type="Rhea" id="RHEA-COMP:10700"/>
        <dbReference type="ChEBI" id="CHEBI:15378"/>
        <dbReference type="ChEBI" id="CHEBI:27130"/>
        <dbReference type="ChEBI" id="CHEBI:29950"/>
        <dbReference type="ChEBI" id="CHEBI:50058"/>
        <dbReference type="ChEBI" id="CHEBI:57856"/>
        <dbReference type="ChEBI" id="CHEBI:57925"/>
        <dbReference type="ChEBI" id="CHEBI:59789"/>
        <dbReference type="ChEBI" id="CHEBI:183640"/>
        <dbReference type="EC" id="2.1.1.137"/>
    </reaction>
</comment>
<proteinExistence type="inferred from homology"/>
<dbReference type="PANTHER" id="PTHR43675:SF8">
    <property type="entry name" value="ARSENITE METHYLTRANSFERASE"/>
    <property type="match status" value="1"/>
</dbReference>
<evidence type="ECO:0000256" key="5">
    <source>
        <dbReference type="ARBA" id="ARBA00034545"/>
    </source>
</evidence>
<dbReference type="RefSeq" id="WP_111728295.1">
    <property type="nucleotide sequence ID" value="NZ_QHKO01000001.1"/>
</dbReference>
<dbReference type="SUPFAM" id="SSF53335">
    <property type="entry name" value="S-adenosyl-L-methionine-dependent methyltransferases"/>
    <property type="match status" value="1"/>
</dbReference>
<dbReference type="PANTHER" id="PTHR43675">
    <property type="entry name" value="ARSENITE METHYLTRANSFERASE"/>
    <property type="match status" value="1"/>
</dbReference>
<comment type="similarity">
    <text evidence="3">Belongs to the methyltransferase superfamily. Arsenite methyltransferase family.</text>
</comment>